<feature type="compositionally biased region" description="Basic residues" evidence="2">
    <location>
        <begin position="401"/>
        <end position="410"/>
    </location>
</feature>
<keyword evidence="4" id="KW-1185">Reference proteome</keyword>
<dbReference type="InterPro" id="IPR017956">
    <property type="entry name" value="AT_hook_DNA-bd_motif"/>
</dbReference>
<feature type="compositionally biased region" description="Polar residues" evidence="2">
    <location>
        <begin position="29"/>
        <end position="45"/>
    </location>
</feature>
<dbReference type="SMART" id="SM00384">
    <property type="entry name" value="AT_hook"/>
    <property type="match status" value="6"/>
</dbReference>
<dbReference type="Pfam" id="PF13094">
    <property type="entry name" value="CENP-Q"/>
    <property type="match status" value="1"/>
</dbReference>
<feature type="compositionally biased region" description="Acidic residues" evidence="2">
    <location>
        <begin position="365"/>
        <end position="378"/>
    </location>
</feature>
<dbReference type="EMBL" id="JAQQWM010000002">
    <property type="protein sequence ID" value="KAK8077888.1"/>
    <property type="molecule type" value="Genomic_DNA"/>
</dbReference>
<evidence type="ECO:0008006" key="5">
    <source>
        <dbReference type="Google" id="ProtNLM"/>
    </source>
</evidence>
<evidence type="ECO:0000313" key="4">
    <source>
        <dbReference type="Proteomes" id="UP001446871"/>
    </source>
</evidence>
<feature type="region of interest" description="Disordered" evidence="2">
    <location>
        <begin position="1"/>
        <end position="437"/>
    </location>
</feature>
<organism evidence="3 4">
    <name type="scientific">Apiospora saccharicola</name>
    <dbReference type="NCBI Taxonomy" id="335842"/>
    <lineage>
        <taxon>Eukaryota</taxon>
        <taxon>Fungi</taxon>
        <taxon>Dikarya</taxon>
        <taxon>Ascomycota</taxon>
        <taxon>Pezizomycotina</taxon>
        <taxon>Sordariomycetes</taxon>
        <taxon>Xylariomycetidae</taxon>
        <taxon>Amphisphaeriales</taxon>
        <taxon>Apiosporaceae</taxon>
        <taxon>Apiospora</taxon>
    </lineage>
</organism>
<feature type="compositionally biased region" description="Acidic residues" evidence="2">
    <location>
        <begin position="310"/>
        <end position="328"/>
    </location>
</feature>
<feature type="compositionally biased region" description="Basic and acidic residues" evidence="2">
    <location>
        <begin position="224"/>
        <end position="238"/>
    </location>
</feature>
<reference evidence="3 4" key="1">
    <citation type="submission" date="2023-01" db="EMBL/GenBank/DDBJ databases">
        <title>Analysis of 21 Apiospora genomes using comparative genomics revels a genus with tremendous synthesis potential of carbohydrate active enzymes and secondary metabolites.</title>
        <authorList>
            <person name="Sorensen T."/>
        </authorList>
    </citation>
    <scope>NUCLEOTIDE SEQUENCE [LARGE SCALE GENOMIC DNA]</scope>
    <source>
        <strain evidence="3 4">CBS 83171</strain>
    </source>
</reference>
<evidence type="ECO:0000313" key="3">
    <source>
        <dbReference type="EMBL" id="KAK8077888.1"/>
    </source>
</evidence>
<dbReference type="PRINTS" id="PR00929">
    <property type="entry name" value="ATHOOK"/>
</dbReference>
<name>A0ABR1W349_9PEZI</name>
<feature type="coiled-coil region" evidence="1">
    <location>
        <begin position="539"/>
        <end position="566"/>
    </location>
</feature>
<dbReference type="Proteomes" id="UP001446871">
    <property type="component" value="Unassembled WGS sequence"/>
</dbReference>
<gene>
    <name evidence="3" type="ORF">PG996_004058</name>
</gene>
<evidence type="ECO:0000256" key="1">
    <source>
        <dbReference type="SAM" id="Coils"/>
    </source>
</evidence>
<proteinExistence type="predicted"/>
<dbReference type="InterPro" id="IPR025212">
    <property type="entry name" value="CAD_CENP-Q"/>
</dbReference>
<protein>
    <recommendedName>
        <fullName evidence="5">Kinetochore protein fta7</fullName>
    </recommendedName>
</protein>
<accession>A0ABR1W349</accession>
<feature type="compositionally biased region" description="Basic and acidic residues" evidence="2">
    <location>
        <begin position="389"/>
        <end position="400"/>
    </location>
</feature>
<keyword evidence="1" id="KW-0175">Coiled coil</keyword>
<feature type="compositionally biased region" description="Acidic residues" evidence="2">
    <location>
        <begin position="177"/>
        <end position="190"/>
    </location>
</feature>
<sequence>MLRERSAPETANQKRKRGRGANASRENETASQSQSGPAEQPSTALPNGESEAPEPEEDARPRKRGRPAKTAQPEPEPEPEAPPVPEPVAADPGPTGKRNRGRPSLAGAKKGPENIESVAPQVNGVLGARKRGRKAAPNQQQQQPVPDDTPNEPEVEAEPSQPKRRGRPPRAAKAPEEPEGEAEEADDENEGNSSLLRRNGRDRRNGGDAAEGATNPEPEAEETGSPRDVSKGGREGRSPRGGKKKAQNSAEEQDGAPARPPQRKRVNARGRPVLEDVPDGSPDHASTPRPKPRKHGRPSLQPSSQKEPEVEPEEEEPAEEEPAEEEPAEVTQVKQRKRGRPSLSSKEAEANPKLRRQRKSKEQEQVQEEDAQAEEEQNLPDAEVAQPEPRSEKGQRDATAPKKRKSKHAAAAHAGDRSQSPDPVEAPFRQLTTRTRRVPRDIIDKKWTPLDATSISSINDLLSSASRPVLLRLNNQQRHAQATAALNIVRQKLRTKLSRGMPFPPPSTSGKREDELQFERTVDGIQSLEAQLDPLLHGVALLKQEKERAERELDRDYRTLNSLSANARSENRERRDRLRKMHVLVPEPPRHEKEKDAKAAVLGDLAPRGPGEEGGGGKVFVGLEDDDKLRGLAHQVGNHMESMRSNLQQVEGVAPAIAESRAALKMVLMPNLNPAAYEKVLLG</sequence>
<comment type="caution">
    <text evidence="3">The sequence shown here is derived from an EMBL/GenBank/DDBJ whole genome shotgun (WGS) entry which is preliminary data.</text>
</comment>
<evidence type="ECO:0000256" key="2">
    <source>
        <dbReference type="SAM" id="MobiDB-lite"/>
    </source>
</evidence>